<sequence>MLATLASYAQEFHNANWYFGYNAGLSFFPDPSNPTSISTALQTMEAPSSYSNAAGQLMFYTNGRDVYNGNHTPMTNGTGLKAHNSSGQGSMIVKKPKNISSTQTMAIGENETLYIVTLDGLSGEKKGFYYSEVDLNESTGIGTITNKNVQLNDHENIPIGLNYKVYGNFSEKLTSASHCNGRDYWIITQIGEFIYSYLVSPNGISTTPTAVSNAPINIQNYLASGAAIGQIKVNLKNERLAVIYYATGPSGVPSGSLAMANFNSNTGEVIFDDNLIEIPVSPEPSDDGHPWGTLMNGVEFSPDSQQVYFSTTYQMFKGDAYNATSANVELVEAINNVPQTRFMSYMQLGMDGKIYVITEDINDVTHIGRINDPNSINNPDFRINDVTLQYGAVGVGFPGWIHSQLGGCDASLELYKPELSPISHEYKVGQVINTNQNYTVGPGKDITLKAGHAIYLFPNTSIQTGSKFLAEIEECDCIATSDLNGSGTQTLRKTISTEELELYPNPASEYVKISNTQDIIISITATAMNGQIVFRGNNDGNDITLDTSTYQKGIYILTIQTKNGKVYNEKLIIK</sequence>
<keyword evidence="1" id="KW-0732">Signal</keyword>
<dbReference type="NCBIfam" id="TIGR04183">
    <property type="entry name" value="Por_Secre_tail"/>
    <property type="match status" value="1"/>
</dbReference>
<dbReference type="InterPro" id="IPR026444">
    <property type="entry name" value="Secre_tail"/>
</dbReference>
<dbReference type="RefSeq" id="WP_379821924.1">
    <property type="nucleotide sequence ID" value="NZ_JBHUMD010000027.1"/>
</dbReference>
<evidence type="ECO:0000256" key="1">
    <source>
        <dbReference type="ARBA" id="ARBA00022729"/>
    </source>
</evidence>
<proteinExistence type="predicted"/>
<accession>A0ABW5NWA5</accession>
<dbReference type="EMBL" id="JBHUMD010000027">
    <property type="protein sequence ID" value="MFD2603235.1"/>
    <property type="molecule type" value="Genomic_DNA"/>
</dbReference>
<reference evidence="4" key="1">
    <citation type="journal article" date="2019" name="Int. J. Syst. Evol. Microbiol.">
        <title>The Global Catalogue of Microorganisms (GCM) 10K type strain sequencing project: providing services to taxonomists for standard genome sequencing and annotation.</title>
        <authorList>
            <consortium name="The Broad Institute Genomics Platform"/>
            <consortium name="The Broad Institute Genome Sequencing Center for Infectious Disease"/>
            <person name="Wu L."/>
            <person name="Ma J."/>
        </authorList>
    </citation>
    <scope>NUCLEOTIDE SEQUENCE [LARGE SCALE GENOMIC DNA]</scope>
    <source>
        <strain evidence="4">KCTC 42107</strain>
    </source>
</reference>
<evidence type="ECO:0000259" key="2">
    <source>
        <dbReference type="Pfam" id="PF18962"/>
    </source>
</evidence>
<keyword evidence="4" id="KW-1185">Reference proteome</keyword>
<name>A0ABW5NWA5_9FLAO</name>
<feature type="domain" description="Secretion system C-terminal sorting" evidence="2">
    <location>
        <begin position="502"/>
        <end position="573"/>
    </location>
</feature>
<dbReference type="Proteomes" id="UP001597480">
    <property type="component" value="Unassembled WGS sequence"/>
</dbReference>
<evidence type="ECO:0000313" key="4">
    <source>
        <dbReference type="Proteomes" id="UP001597480"/>
    </source>
</evidence>
<dbReference type="Pfam" id="PF18962">
    <property type="entry name" value="Por_Secre_tail"/>
    <property type="match status" value="1"/>
</dbReference>
<evidence type="ECO:0000313" key="3">
    <source>
        <dbReference type="EMBL" id="MFD2603235.1"/>
    </source>
</evidence>
<organism evidence="3 4">
    <name type="scientific">Flavobacterium suzhouense</name>
    <dbReference type="NCBI Taxonomy" id="1529638"/>
    <lineage>
        <taxon>Bacteria</taxon>
        <taxon>Pseudomonadati</taxon>
        <taxon>Bacteroidota</taxon>
        <taxon>Flavobacteriia</taxon>
        <taxon>Flavobacteriales</taxon>
        <taxon>Flavobacteriaceae</taxon>
        <taxon>Flavobacterium</taxon>
    </lineage>
</organism>
<comment type="caution">
    <text evidence="3">The sequence shown here is derived from an EMBL/GenBank/DDBJ whole genome shotgun (WGS) entry which is preliminary data.</text>
</comment>
<gene>
    <name evidence="3" type="ORF">ACFSR3_14325</name>
</gene>
<protein>
    <submittedName>
        <fullName evidence="3">T9SS type A sorting domain-containing protein</fullName>
    </submittedName>
</protein>